<feature type="domain" description="Zinc-ribbon" evidence="9">
    <location>
        <begin position="300"/>
        <end position="322"/>
    </location>
</feature>
<dbReference type="eggNOG" id="arCOG01331">
    <property type="taxonomic scope" value="Archaea"/>
</dbReference>
<dbReference type="Pfam" id="PF13240">
    <property type="entry name" value="Zn_Ribbon_1"/>
    <property type="match status" value="1"/>
</dbReference>
<dbReference type="InterPro" id="IPR001915">
    <property type="entry name" value="Peptidase_M48"/>
</dbReference>
<evidence type="ECO:0000256" key="6">
    <source>
        <dbReference type="RuleBase" id="RU003983"/>
    </source>
</evidence>
<keyword evidence="4 6" id="KW-0862">Zinc</keyword>
<keyword evidence="11" id="KW-1185">Reference proteome</keyword>
<evidence type="ECO:0000256" key="3">
    <source>
        <dbReference type="ARBA" id="ARBA00022801"/>
    </source>
</evidence>
<evidence type="ECO:0000259" key="9">
    <source>
        <dbReference type="Pfam" id="PF13240"/>
    </source>
</evidence>
<evidence type="ECO:0000256" key="5">
    <source>
        <dbReference type="ARBA" id="ARBA00023049"/>
    </source>
</evidence>
<dbReference type="KEGG" id="mru:mru_1504"/>
<dbReference type="InterPro" id="IPR051156">
    <property type="entry name" value="Mito/Outer_Membr_Metalloprot"/>
</dbReference>
<dbReference type="GO" id="GO:0004222">
    <property type="term" value="F:metalloendopeptidase activity"/>
    <property type="evidence" value="ECO:0007669"/>
    <property type="project" value="InterPro"/>
</dbReference>
<gene>
    <name evidence="10" type="ordered locus">mru_1504</name>
</gene>
<dbReference type="Pfam" id="PF01435">
    <property type="entry name" value="Peptidase_M48"/>
    <property type="match status" value="1"/>
</dbReference>
<dbReference type="AlphaFoldDB" id="D3E493"/>
<evidence type="ECO:0000256" key="4">
    <source>
        <dbReference type="ARBA" id="ARBA00022833"/>
    </source>
</evidence>
<dbReference type="PATRIC" id="fig|634498.28.peg.1508"/>
<dbReference type="InterPro" id="IPR026870">
    <property type="entry name" value="Zinc_ribbon_dom"/>
</dbReference>
<sequence>MMRKNDRSSINPFTGKEHYDTVDDDKFLEGCFQGYYQELQRSQLLDNTPEGQFIVQVAVKLINTVNEFLTKIGRQDYVEGYYEWDVHLVANNSVNACCMPGGKIIVYSGIFSIANTEERMAFILAHEMAHALLDHGRTRASAQSTKNTAASVAWVGSFALDMVGLGGLGSLARAATNIASVGSQYFLLQPWGRDHEFEADKLGMIICHLAGYDIREVPKFWKEFAGDKASNFDFFSTHPSDAKRIEVMEASEIEILNTTDFYSKPVLPETPKATGERKNTNAKPQEPQAKAVADNKSTHFCTNCGSEVAPDDNFCTNCGAKIGK</sequence>
<evidence type="ECO:0000259" key="8">
    <source>
        <dbReference type="Pfam" id="PF01435"/>
    </source>
</evidence>
<reference evidence="10 11" key="1">
    <citation type="journal article" date="2010" name="PLoS ONE">
        <title>The genome sequence of the rumen methanogen Methanobrevibacter ruminantium reveals new possibilities for controlling ruminant methane emissions.</title>
        <authorList>
            <person name="Leahy S.C."/>
            <person name="Kelly W.J."/>
            <person name="Altermann E."/>
            <person name="Ronimus R.S."/>
            <person name="Yeoman C.J."/>
            <person name="Pacheco D.M."/>
            <person name="Li D."/>
            <person name="Kong Z."/>
            <person name="McTavish S."/>
            <person name="Sang C."/>
            <person name="Lambie S.C."/>
            <person name="Janssen P.H."/>
            <person name="Dey D."/>
            <person name="Attwood G.T."/>
        </authorList>
    </citation>
    <scope>NUCLEOTIDE SEQUENCE [LARGE SCALE GENOMIC DNA]</scope>
    <source>
        <strain evidence="11">ATCC 35063 / DSM 1093 / JCM 13430 / OCM 146 / M1</strain>
    </source>
</reference>
<proteinExistence type="inferred from homology"/>
<organism evidence="10 11">
    <name type="scientific">Methanobrevibacter ruminantium (strain ATCC 35063 / DSM 1093 / JCM 13430 / OCM 146 / M1)</name>
    <name type="common">Methanobacterium ruminantium</name>
    <dbReference type="NCBI Taxonomy" id="634498"/>
    <lineage>
        <taxon>Archaea</taxon>
        <taxon>Methanobacteriati</taxon>
        <taxon>Methanobacteriota</taxon>
        <taxon>Methanomada group</taxon>
        <taxon>Methanobacteria</taxon>
        <taxon>Methanobacteriales</taxon>
        <taxon>Methanobacteriaceae</taxon>
        <taxon>Methanobrevibacter</taxon>
    </lineage>
</organism>
<dbReference type="STRING" id="634498.mru_1504"/>
<name>D3E493_METRM</name>
<accession>D3E493</accession>
<dbReference type="PANTHER" id="PTHR22726:SF1">
    <property type="entry name" value="METALLOENDOPEPTIDASE OMA1, MITOCHONDRIAL"/>
    <property type="match status" value="1"/>
</dbReference>
<dbReference type="GO" id="GO:0016020">
    <property type="term" value="C:membrane"/>
    <property type="evidence" value="ECO:0007669"/>
    <property type="project" value="TreeGrafter"/>
</dbReference>
<dbReference type="CDD" id="cd07331">
    <property type="entry name" value="M48C_Oma1_like"/>
    <property type="match status" value="1"/>
</dbReference>
<dbReference type="Proteomes" id="UP000008680">
    <property type="component" value="Chromosome"/>
</dbReference>
<dbReference type="eggNOG" id="arCOG01917">
    <property type="taxonomic scope" value="Archaea"/>
</dbReference>
<evidence type="ECO:0000256" key="1">
    <source>
        <dbReference type="ARBA" id="ARBA00022670"/>
    </source>
</evidence>
<evidence type="ECO:0000313" key="10">
    <source>
        <dbReference type="EMBL" id="ADC47354.1"/>
    </source>
</evidence>
<dbReference type="EMBL" id="CP001719">
    <property type="protein sequence ID" value="ADC47354.1"/>
    <property type="molecule type" value="Genomic_DNA"/>
</dbReference>
<keyword evidence="5 6" id="KW-0482">Metalloprotease</keyword>
<dbReference type="Gene3D" id="3.30.2010.10">
    <property type="entry name" value="Metalloproteases ('zincins'), catalytic domain"/>
    <property type="match status" value="1"/>
</dbReference>
<protein>
    <submittedName>
        <fullName evidence="10">Peptidase M48 family</fullName>
    </submittedName>
</protein>
<keyword evidence="1 6" id="KW-0645">Protease</keyword>
<feature type="domain" description="Peptidase M48" evidence="8">
    <location>
        <begin position="83"/>
        <end position="250"/>
    </location>
</feature>
<evidence type="ECO:0000313" key="11">
    <source>
        <dbReference type="Proteomes" id="UP000008680"/>
    </source>
</evidence>
<keyword evidence="3 6" id="KW-0378">Hydrolase</keyword>
<dbReference type="HOGENOM" id="CLU_726869_0_0_2"/>
<dbReference type="GO" id="GO:0046872">
    <property type="term" value="F:metal ion binding"/>
    <property type="evidence" value="ECO:0007669"/>
    <property type="project" value="UniProtKB-KW"/>
</dbReference>
<feature type="region of interest" description="Disordered" evidence="7">
    <location>
        <begin position="266"/>
        <end position="292"/>
    </location>
</feature>
<comment type="similarity">
    <text evidence="6">Belongs to the peptidase M48 family.</text>
</comment>
<dbReference type="PANTHER" id="PTHR22726">
    <property type="entry name" value="METALLOENDOPEPTIDASE OMA1"/>
    <property type="match status" value="1"/>
</dbReference>
<evidence type="ECO:0000256" key="7">
    <source>
        <dbReference type="SAM" id="MobiDB-lite"/>
    </source>
</evidence>
<comment type="cofactor">
    <cofactor evidence="6">
        <name>Zn(2+)</name>
        <dbReference type="ChEBI" id="CHEBI:29105"/>
    </cofactor>
    <text evidence="6">Binds 1 zinc ion per subunit.</text>
</comment>
<keyword evidence="2" id="KW-0479">Metal-binding</keyword>
<dbReference type="GO" id="GO:0051603">
    <property type="term" value="P:proteolysis involved in protein catabolic process"/>
    <property type="evidence" value="ECO:0007669"/>
    <property type="project" value="TreeGrafter"/>
</dbReference>
<evidence type="ECO:0000256" key="2">
    <source>
        <dbReference type="ARBA" id="ARBA00022723"/>
    </source>
</evidence>